<accession>U5DU05</accession>
<dbReference type="InParanoid" id="U5DU05"/>
<evidence type="ECO:0000313" key="1">
    <source>
        <dbReference type="EMBL" id="ERN43160.1"/>
    </source>
</evidence>
<keyword evidence="2" id="KW-1185">Reference proteome</keyword>
<comment type="caution">
    <text evidence="1">The sequence shown here is derived from an EMBL/GenBank/DDBJ whole genome shotgun (WGS) entry which is preliminary data.</text>
</comment>
<sequence>MVSAWGIAGAPRTWLDANELLVRRLKLGTDLELVVAAGFELVVAAL</sequence>
<evidence type="ECO:0000313" key="2">
    <source>
        <dbReference type="Proteomes" id="UP000016960"/>
    </source>
</evidence>
<dbReference type="EMBL" id="ASSJ01000001">
    <property type="protein sequence ID" value="ERN43160.1"/>
    <property type="molecule type" value="Genomic_DNA"/>
</dbReference>
<proteinExistence type="predicted"/>
<gene>
    <name evidence="1" type="ORF">KR51_00000520</name>
</gene>
<dbReference type="AlphaFoldDB" id="U5DU05"/>
<name>U5DU05_9CHRO</name>
<organism evidence="1 2">
    <name type="scientific">Rubidibacter lacunae KORDI 51-2</name>
    <dbReference type="NCBI Taxonomy" id="582515"/>
    <lineage>
        <taxon>Bacteria</taxon>
        <taxon>Bacillati</taxon>
        <taxon>Cyanobacteriota</taxon>
        <taxon>Cyanophyceae</taxon>
        <taxon>Oscillatoriophycideae</taxon>
        <taxon>Chroococcales</taxon>
        <taxon>Aphanothecaceae</taxon>
        <taxon>Rubidibacter</taxon>
    </lineage>
</organism>
<dbReference type="Proteomes" id="UP000016960">
    <property type="component" value="Unassembled WGS sequence"/>
</dbReference>
<protein>
    <submittedName>
        <fullName evidence="1">Uncharacterized protein</fullName>
    </submittedName>
</protein>
<reference evidence="1 2" key="1">
    <citation type="submission" date="2013-05" db="EMBL/GenBank/DDBJ databases">
        <title>Draft genome sequence of Rubidibacter lacunae KORDI 51-2.</title>
        <authorList>
            <person name="Choi D.H."/>
            <person name="Noh J.H."/>
            <person name="Kwon K.-K."/>
            <person name="Lee J.-H."/>
            <person name="Ryu J.-Y."/>
        </authorList>
    </citation>
    <scope>NUCLEOTIDE SEQUENCE [LARGE SCALE GENOMIC DNA]</scope>
    <source>
        <strain evidence="1 2">KORDI 51-2</strain>
    </source>
</reference>